<sequence>MSHRNDFGEISPVLSADVSEHSDRQVQQPGAGRPRDPEVDRSILQATRELLTETGYQKTTISAISRRAKVGTAAIYRRWATRESIVEDAIFGMQDVDLPTATGDLHADLLAWTRMFLDRIAEPATRSAIPGLLSAYHHHEGVYERLVGRAELPAREAMTELLAREAPERTAEATQATANAVFDLLMSATTMRGLTVGLIDAESFCARTADALTVLAESGV</sequence>
<evidence type="ECO:0000256" key="2">
    <source>
        <dbReference type="ARBA" id="ARBA00023125"/>
    </source>
</evidence>
<evidence type="ECO:0000313" key="8">
    <source>
        <dbReference type="Proteomes" id="UP000305109"/>
    </source>
</evidence>
<evidence type="ECO:0000259" key="6">
    <source>
        <dbReference type="PROSITE" id="PS50977"/>
    </source>
</evidence>
<dbReference type="PANTHER" id="PTHR30055">
    <property type="entry name" value="HTH-TYPE TRANSCRIPTIONAL REGULATOR RUTR"/>
    <property type="match status" value="1"/>
</dbReference>
<accession>A0ABY2RQ97</accession>
<keyword evidence="3" id="KW-0804">Transcription</keyword>
<dbReference type="PRINTS" id="PR00455">
    <property type="entry name" value="HTHTETR"/>
</dbReference>
<dbReference type="Gene3D" id="1.10.357.10">
    <property type="entry name" value="Tetracycline Repressor, domain 2"/>
    <property type="match status" value="1"/>
</dbReference>
<organism evidence="7 8">
    <name type="scientific">Rhodococcus oryzae</name>
    <dbReference type="NCBI Taxonomy" id="2571143"/>
    <lineage>
        <taxon>Bacteria</taxon>
        <taxon>Bacillati</taxon>
        <taxon>Actinomycetota</taxon>
        <taxon>Actinomycetes</taxon>
        <taxon>Mycobacteriales</taxon>
        <taxon>Nocardiaceae</taxon>
        <taxon>Rhodococcus</taxon>
    </lineage>
</organism>
<evidence type="ECO:0000256" key="5">
    <source>
        <dbReference type="SAM" id="MobiDB-lite"/>
    </source>
</evidence>
<dbReference type="Proteomes" id="UP000305109">
    <property type="component" value="Unassembled WGS sequence"/>
</dbReference>
<keyword evidence="2 4" id="KW-0238">DNA-binding</keyword>
<evidence type="ECO:0000256" key="3">
    <source>
        <dbReference type="ARBA" id="ARBA00023163"/>
    </source>
</evidence>
<dbReference type="InterPro" id="IPR009057">
    <property type="entry name" value="Homeodomain-like_sf"/>
</dbReference>
<dbReference type="InterPro" id="IPR001647">
    <property type="entry name" value="HTH_TetR"/>
</dbReference>
<keyword evidence="8" id="KW-1185">Reference proteome</keyword>
<evidence type="ECO:0000313" key="7">
    <source>
        <dbReference type="EMBL" id="TJZ81233.1"/>
    </source>
</evidence>
<dbReference type="InterPro" id="IPR036271">
    <property type="entry name" value="Tet_transcr_reg_TetR-rel_C_sf"/>
</dbReference>
<evidence type="ECO:0000256" key="4">
    <source>
        <dbReference type="PROSITE-ProRule" id="PRU00335"/>
    </source>
</evidence>
<dbReference type="SUPFAM" id="SSF46689">
    <property type="entry name" value="Homeodomain-like"/>
    <property type="match status" value="1"/>
</dbReference>
<proteinExistence type="predicted"/>
<gene>
    <name evidence="7" type="ORF">FCG67_00840</name>
</gene>
<dbReference type="Pfam" id="PF16859">
    <property type="entry name" value="TetR_C_11"/>
    <property type="match status" value="1"/>
</dbReference>
<comment type="caution">
    <text evidence="7">The sequence shown here is derived from an EMBL/GenBank/DDBJ whole genome shotgun (WGS) entry which is preliminary data.</text>
</comment>
<protein>
    <submittedName>
        <fullName evidence="7">TetR/AcrR family transcriptional regulator</fullName>
    </submittedName>
</protein>
<dbReference type="PANTHER" id="PTHR30055:SF148">
    <property type="entry name" value="TETR-FAMILY TRANSCRIPTIONAL REGULATOR"/>
    <property type="match status" value="1"/>
</dbReference>
<dbReference type="EMBL" id="SUMD01000001">
    <property type="protein sequence ID" value="TJZ81233.1"/>
    <property type="molecule type" value="Genomic_DNA"/>
</dbReference>
<dbReference type="InterPro" id="IPR011075">
    <property type="entry name" value="TetR_C"/>
</dbReference>
<evidence type="ECO:0000256" key="1">
    <source>
        <dbReference type="ARBA" id="ARBA00023015"/>
    </source>
</evidence>
<reference evidence="7 8" key="1">
    <citation type="submission" date="2019-04" db="EMBL/GenBank/DDBJ databases">
        <title>Rhodococcus oryzae sp. nov., a novel actinomycete isolated from rhizosphere soil of rice (Oryza sativa L.).</title>
        <authorList>
            <person name="Li C."/>
        </authorList>
    </citation>
    <scope>NUCLEOTIDE SEQUENCE [LARGE SCALE GENOMIC DNA]</scope>
    <source>
        <strain evidence="7 8">NEAU-CX67</strain>
    </source>
</reference>
<keyword evidence="1" id="KW-0805">Transcription regulation</keyword>
<dbReference type="Pfam" id="PF00440">
    <property type="entry name" value="TetR_N"/>
    <property type="match status" value="1"/>
</dbReference>
<name>A0ABY2RQ97_9NOCA</name>
<feature type="domain" description="HTH tetR-type" evidence="6">
    <location>
        <begin position="37"/>
        <end position="97"/>
    </location>
</feature>
<feature type="region of interest" description="Disordered" evidence="5">
    <location>
        <begin position="1"/>
        <end position="39"/>
    </location>
</feature>
<dbReference type="SUPFAM" id="SSF48498">
    <property type="entry name" value="Tetracyclin repressor-like, C-terminal domain"/>
    <property type="match status" value="1"/>
</dbReference>
<dbReference type="PROSITE" id="PS50977">
    <property type="entry name" value="HTH_TETR_2"/>
    <property type="match status" value="1"/>
</dbReference>
<feature type="DNA-binding region" description="H-T-H motif" evidence="4">
    <location>
        <begin position="60"/>
        <end position="79"/>
    </location>
</feature>
<dbReference type="InterPro" id="IPR050109">
    <property type="entry name" value="HTH-type_TetR-like_transc_reg"/>
</dbReference>